<sequence length="103" mass="11710">MAFTKFFSELTPAVMKSYVDEISADVRKLQDAGRENQGVRKEKQSLTRDTGSPFKVDDFVWLENPSAGYALQTPLLGPFVVSGVDSRYKYRIRDLFSKEEIPV</sequence>
<feature type="non-terminal residue" evidence="2">
    <location>
        <position position="103"/>
    </location>
</feature>
<keyword evidence="3" id="KW-1185">Reference proteome</keyword>
<protein>
    <submittedName>
        <fullName evidence="2">Uncharacterized protein</fullName>
    </submittedName>
</protein>
<feature type="region of interest" description="Disordered" evidence="1">
    <location>
        <begin position="31"/>
        <end position="51"/>
    </location>
</feature>
<organism evidence="2 3">
    <name type="scientific">Aduncisulcus paluster</name>
    <dbReference type="NCBI Taxonomy" id="2918883"/>
    <lineage>
        <taxon>Eukaryota</taxon>
        <taxon>Metamonada</taxon>
        <taxon>Carpediemonas-like organisms</taxon>
        <taxon>Aduncisulcus</taxon>
    </lineage>
</organism>
<accession>A0ABQ5KFM4</accession>
<reference evidence="2" key="1">
    <citation type="submission" date="2022-03" db="EMBL/GenBank/DDBJ databases">
        <title>Draft genome sequence of Aduncisulcus paluster, a free-living microaerophilic Fornicata.</title>
        <authorList>
            <person name="Yuyama I."/>
            <person name="Kume K."/>
            <person name="Tamura T."/>
            <person name="Inagaki Y."/>
            <person name="Hashimoto T."/>
        </authorList>
    </citation>
    <scope>NUCLEOTIDE SEQUENCE</scope>
    <source>
        <strain evidence="2">NY0171</strain>
    </source>
</reference>
<gene>
    <name evidence="2" type="ORF">ADUPG1_005613</name>
</gene>
<dbReference type="Proteomes" id="UP001057375">
    <property type="component" value="Unassembled WGS sequence"/>
</dbReference>
<comment type="caution">
    <text evidence="2">The sequence shown here is derived from an EMBL/GenBank/DDBJ whole genome shotgun (WGS) entry which is preliminary data.</text>
</comment>
<feature type="compositionally biased region" description="Basic and acidic residues" evidence="1">
    <location>
        <begin position="31"/>
        <end position="46"/>
    </location>
</feature>
<evidence type="ECO:0000313" key="3">
    <source>
        <dbReference type="Proteomes" id="UP001057375"/>
    </source>
</evidence>
<evidence type="ECO:0000313" key="2">
    <source>
        <dbReference type="EMBL" id="GKT30726.1"/>
    </source>
</evidence>
<name>A0ABQ5KFM4_9EUKA</name>
<dbReference type="EMBL" id="BQXS01009023">
    <property type="protein sequence ID" value="GKT30726.1"/>
    <property type="molecule type" value="Genomic_DNA"/>
</dbReference>
<evidence type="ECO:0000256" key="1">
    <source>
        <dbReference type="SAM" id="MobiDB-lite"/>
    </source>
</evidence>
<proteinExistence type="predicted"/>